<dbReference type="EnsemblPlants" id="QL02p036294:mrna">
    <property type="protein sequence ID" value="QL02p036294:mrna"/>
    <property type="gene ID" value="QL02p036294"/>
</dbReference>
<dbReference type="Gramene" id="QL02p036294:mrna">
    <property type="protein sequence ID" value="QL02p036294:mrna"/>
    <property type="gene ID" value="QL02p036294"/>
</dbReference>
<dbReference type="InParanoid" id="A0A7N2KVI8"/>
<accession>A0A7N2KVI8</accession>
<name>A0A7N2KVI8_QUELO</name>
<organism evidence="1 2">
    <name type="scientific">Quercus lobata</name>
    <name type="common">Valley oak</name>
    <dbReference type="NCBI Taxonomy" id="97700"/>
    <lineage>
        <taxon>Eukaryota</taxon>
        <taxon>Viridiplantae</taxon>
        <taxon>Streptophyta</taxon>
        <taxon>Embryophyta</taxon>
        <taxon>Tracheophyta</taxon>
        <taxon>Spermatophyta</taxon>
        <taxon>Magnoliopsida</taxon>
        <taxon>eudicotyledons</taxon>
        <taxon>Gunneridae</taxon>
        <taxon>Pentapetalae</taxon>
        <taxon>rosids</taxon>
        <taxon>fabids</taxon>
        <taxon>Fagales</taxon>
        <taxon>Fagaceae</taxon>
        <taxon>Quercus</taxon>
    </lineage>
</organism>
<keyword evidence="2" id="KW-1185">Reference proteome</keyword>
<reference evidence="1" key="2">
    <citation type="submission" date="2021-01" db="UniProtKB">
        <authorList>
            <consortium name="EnsemblPlants"/>
        </authorList>
    </citation>
    <scope>IDENTIFICATION</scope>
</reference>
<dbReference type="Proteomes" id="UP000594261">
    <property type="component" value="Chromosome 2"/>
</dbReference>
<dbReference type="AlphaFoldDB" id="A0A7N2KVI8"/>
<evidence type="ECO:0000313" key="2">
    <source>
        <dbReference type="Proteomes" id="UP000594261"/>
    </source>
</evidence>
<reference evidence="2" key="1">
    <citation type="journal article" date="2016" name="G3 (Bethesda)">
        <title>First Draft Assembly and Annotation of the Genome of a California Endemic Oak Quercus lobata Nee (Fagaceae).</title>
        <authorList>
            <person name="Sork V.L."/>
            <person name="Fitz-Gibbon S.T."/>
            <person name="Puiu D."/>
            <person name="Crepeau M."/>
            <person name="Gugger P.F."/>
            <person name="Sherman R."/>
            <person name="Stevens K."/>
            <person name="Langley C.H."/>
            <person name="Pellegrini M."/>
            <person name="Salzberg S.L."/>
        </authorList>
    </citation>
    <scope>NUCLEOTIDE SEQUENCE [LARGE SCALE GENOMIC DNA]</scope>
    <source>
        <strain evidence="2">cv. SW786</strain>
    </source>
</reference>
<evidence type="ECO:0000313" key="1">
    <source>
        <dbReference type="EnsemblPlants" id="QL02p036294:mrna"/>
    </source>
</evidence>
<protein>
    <submittedName>
        <fullName evidence="1">Uncharacterized protein</fullName>
    </submittedName>
</protein>
<proteinExistence type="predicted"/>
<sequence length="168" mass="19316">MAPTKHATSKRSSSKRACTDFDNFKFSEVNIKYKDYYKRATIIIERVVKLETLEDTFILEEMVQILGGTPKKSSMNTIPFSPEMRTLAYVMIHNLYPVTNLTTLSAPRTMLLYDLFTHKEIDVCEHIFHLLTKSIEKQNSRTVMPFPILIMGLIAKERPKLLSGLTVV</sequence>